<keyword evidence="2" id="KW-1185">Reference proteome</keyword>
<protein>
    <submittedName>
        <fullName evidence="1">Uncharacterized protein</fullName>
    </submittedName>
</protein>
<evidence type="ECO:0000313" key="2">
    <source>
        <dbReference type="Proteomes" id="UP000681610"/>
    </source>
</evidence>
<organism evidence="1 2">
    <name type="scientific">Capnocytophaga bilenii</name>
    <dbReference type="NCBI Taxonomy" id="2819369"/>
    <lineage>
        <taxon>Bacteria</taxon>
        <taxon>Pseudomonadati</taxon>
        <taxon>Bacteroidota</taxon>
        <taxon>Flavobacteriia</taxon>
        <taxon>Flavobacteriales</taxon>
        <taxon>Flavobacteriaceae</taxon>
        <taxon>Capnocytophaga</taxon>
    </lineage>
</organism>
<reference evidence="1 2" key="1">
    <citation type="submission" date="2021-03" db="EMBL/GenBank/DDBJ databases">
        <title>Isolation and description of Capnocytophaga bilenii sp. nov., a novel Capnocytophaga species, isolated from a gingivitis subject.</title>
        <authorList>
            <person name="Antezack A."/>
            <person name="Monnet-Corti V."/>
            <person name="La Scola B."/>
        </authorList>
    </citation>
    <scope>NUCLEOTIDE SEQUENCE [LARGE SCALE GENOMIC DNA]</scope>
    <source>
        <strain evidence="1 2">Marseille-Q4570</strain>
    </source>
</reference>
<dbReference type="Proteomes" id="UP000681610">
    <property type="component" value="Unassembled WGS sequence"/>
</dbReference>
<sequence>MKGLLNGIRITGDIVFDFFNDTHQRGVISFSLKNTGQTTLIIDDDVREEIAPGQFFFIESNVALVNTAFRIAFKNEAGKTNEAIIRYIVPLE</sequence>
<evidence type="ECO:0000313" key="1">
    <source>
        <dbReference type="EMBL" id="MBO1884846.1"/>
    </source>
</evidence>
<proteinExistence type="predicted"/>
<dbReference type="RefSeq" id="WP_208059260.1">
    <property type="nucleotide sequence ID" value="NZ_CAUQMC010000012.1"/>
</dbReference>
<dbReference type="EMBL" id="JAGDYP010000008">
    <property type="protein sequence ID" value="MBO1884846.1"/>
    <property type="molecule type" value="Genomic_DNA"/>
</dbReference>
<comment type="caution">
    <text evidence="1">The sequence shown here is derived from an EMBL/GenBank/DDBJ whole genome shotgun (WGS) entry which is preliminary data.</text>
</comment>
<gene>
    <name evidence="1" type="ORF">J4N46_10590</name>
</gene>
<name>A0ABS3PZT3_9FLAO</name>
<accession>A0ABS3PZT3</accession>